<dbReference type="InterPro" id="IPR017738">
    <property type="entry name" value="T6SS-assoc_VCA0118"/>
</dbReference>
<dbReference type="InterPro" id="IPR010657">
    <property type="entry name" value="ImpA_N"/>
</dbReference>
<dbReference type="PANTHER" id="PTHR37024">
    <property type="entry name" value="TYPE VI SECRETION SYSTEM DUF2094 AND IMPA-RELATED DOMAIN PROTEIN"/>
    <property type="match status" value="1"/>
</dbReference>
<dbReference type="EMBL" id="UGAW01000001">
    <property type="protein sequence ID" value="STG52991.1"/>
    <property type="molecule type" value="Genomic_DNA"/>
</dbReference>
<dbReference type="Pfam" id="PF16989">
    <property type="entry name" value="T6SS_VasJ"/>
    <property type="match status" value="1"/>
</dbReference>
<feature type="domain" description="ImpA N-terminal" evidence="2">
    <location>
        <begin position="205"/>
        <end position="291"/>
    </location>
</feature>
<evidence type="ECO:0000256" key="1">
    <source>
        <dbReference type="SAM" id="MobiDB-lite"/>
    </source>
</evidence>
<accession>A0A376MRB4</accession>
<protein>
    <submittedName>
        <fullName evidence="3">ImpA domain-containing protein</fullName>
    </submittedName>
</protein>
<dbReference type="PANTHER" id="PTHR37024:SF3">
    <property type="entry name" value="TYPE VI SECRETION SYSTEM PROTEIN TSSA"/>
    <property type="match status" value="1"/>
</dbReference>
<feature type="region of interest" description="Disordered" evidence="1">
    <location>
        <begin position="587"/>
        <end position="631"/>
    </location>
</feature>
<evidence type="ECO:0000259" key="2">
    <source>
        <dbReference type="Pfam" id="PF06812"/>
    </source>
</evidence>
<dbReference type="NCBIfam" id="TIGR03360">
    <property type="entry name" value="VI_minor_1"/>
    <property type="match status" value="1"/>
</dbReference>
<dbReference type="Proteomes" id="UP000254817">
    <property type="component" value="Unassembled WGS sequence"/>
</dbReference>
<organism evidence="3 4">
    <name type="scientific">Escherichia coli</name>
    <dbReference type="NCBI Taxonomy" id="562"/>
    <lineage>
        <taxon>Bacteria</taxon>
        <taxon>Pseudomonadati</taxon>
        <taxon>Pseudomonadota</taxon>
        <taxon>Gammaproteobacteria</taxon>
        <taxon>Enterobacterales</taxon>
        <taxon>Enterobacteriaceae</taxon>
        <taxon>Escherichia</taxon>
    </lineage>
</organism>
<gene>
    <name evidence="3" type="ORF">NCTC11112_03521</name>
</gene>
<evidence type="ECO:0000313" key="4">
    <source>
        <dbReference type="Proteomes" id="UP000254817"/>
    </source>
</evidence>
<dbReference type="AlphaFoldDB" id="A0A376MRB4"/>
<feature type="region of interest" description="Disordered" evidence="1">
    <location>
        <begin position="362"/>
        <end position="396"/>
    </location>
</feature>
<feature type="compositionally biased region" description="Acidic residues" evidence="1">
    <location>
        <begin position="621"/>
        <end position="631"/>
    </location>
</feature>
<evidence type="ECO:0000313" key="3">
    <source>
        <dbReference type="EMBL" id="STG52991.1"/>
    </source>
</evidence>
<feature type="compositionally biased region" description="Polar residues" evidence="1">
    <location>
        <begin position="372"/>
        <end position="390"/>
    </location>
</feature>
<dbReference type="InterPro" id="IPR017739">
    <property type="entry name" value="T6SS-assoc_VCA0119"/>
</dbReference>
<proteinExistence type="predicted"/>
<dbReference type="NCBIfam" id="TIGR03362">
    <property type="entry name" value="VI_chp_7"/>
    <property type="match status" value="1"/>
</dbReference>
<sequence length="631" mass="69145">MTACWHRCPRQGLTGRWSKPVLWARPGPRATEQEKRREGNTTELLVTQVPGERPTVVITTPAIGHVPPRPVLMFSCVDNITRMQVALMHPLDVHDIAVTLNADSRALRSHWLCARNGTLLESSRGLSGIDEIKQLFGAKTLTVDTGADNAAGKLTFNIDGLARAIAPCALPATGRENKNMAMDLRDPNVWITHLLENLPEEKLASALKDDNPDWEYIDGEIVKLGSLAHSQLDIPELQRRGLVILASESKDFRLLAHLLRTLQHAGDPHLALRLLALYVEHYWSVAAPQNMAHKKRFASQVIKRFETGIEGFSQNAATAQRDALSGELAKLAQCWQSHNAPELALATDDLFALYQRAFNRAAPAPAPTPAASDSSRQTTATSESGVTQPSAPAPQIAIDSHDDKAWRDTLLKVAAILCERQPDSPQGYRLRRHALWQSITSTPQAESDGRTPLAAVSADMVADYQSRLASADMALWQQVEKSVLLAPYWLDGHCLSAQTALRLGYKQVADTIRDEVIRFLERLPQLTGLLFNDRTPFLSEQTNNGWQLRPTAKLHPVAQIGEESQAARACFAGQGLEAALRYLDMLPEGDPRDQFPPPVPCRTVDGGGGADTACAATVPDVVDDRESDDGV</sequence>
<dbReference type="Pfam" id="PF11319">
    <property type="entry name" value="VasI"/>
    <property type="match status" value="1"/>
</dbReference>
<reference evidence="3 4" key="1">
    <citation type="submission" date="2018-06" db="EMBL/GenBank/DDBJ databases">
        <authorList>
            <consortium name="Pathogen Informatics"/>
            <person name="Doyle S."/>
        </authorList>
    </citation>
    <scope>NUCLEOTIDE SEQUENCE [LARGE SCALE GENOMIC DNA]</scope>
    <source>
        <strain evidence="3 4">NCTC11112</strain>
    </source>
</reference>
<name>A0A376MRB4_ECOLX</name>
<dbReference type="Pfam" id="PF06812">
    <property type="entry name" value="ImpA_N"/>
    <property type="match status" value="1"/>
</dbReference>